<organism evidence="2 3">
    <name type="scientific">Pleuronectes platessa</name>
    <name type="common">European plaice</name>
    <dbReference type="NCBI Taxonomy" id="8262"/>
    <lineage>
        <taxon>Eukaryota</taxon>
        <taxon>Metazoa</taxon>
        <taxon>Chordata</taxon>
        <taxon>Craniata</taxon>
        <taxon>Vertebrata</taxon>
        <taxon>Euteleostomi</taxon>
        <taxon>Actinopterygii</taxon>
        <taxon>Neopterygii</taxon>
        <taxon>Teleostei</taxon>
        <taxon>Neoteleostei</taxon>
        <taxon>Acanthomorphata</taxon>
        <taxon>Carangaria</taxon>
        <taxon>Pleuronectiformes</taxon>
        <taxon>Pleuronectoidei</taxon>
        <taxon>Pleuronectidae</taxon>
        <taxon>Pleuronectes</taxon>
    </lineage>
</organism>
<comment type="caution">
    <text evidence="2">The sequence shown here is derived from an EMBL/GenBank/DDBJ whole genome shotgun (WGS) entry which is preliminary data.</text>
</comment>
<reference evidence="2" key="1">
    <citation type="submission" date="2020-03" db="EMBL/GenBank/DDBJ databases">
        <authorList>
            <person name="Weist P."/>
        </authorList>
    </citation>
    <scope>NUCLEOTIDE SEQUENCE</scope>
</reference>
<evidence type="ECO:0000256" key="1">
    <source>
        <dbReference type="SAM" id="MobiDB-lite"/>
    </source>
</evidence>
<name>A0A9N7VSI0_PLEPL</name>
<dbReference type="AlphaFoldDB" id="A0A9N7VSI0"/>
<proteinExistence type="predicted"/>
<feature type="compositionally biased region" description="Pro residues" evidence="1">
    <location>
        <begin position="145"/>
        <end position="155"/>
    </location>
</feature>
<evidence type="ECO:0000313" key="3">
    <source>
        <dbReference type="Proteomes" id="UP001153269"/>
    </source>
</evidence>
<feature type="region of interest" description="Disordered" evidence="1">
    <location>
        <begin position="126"/>
        <end position="184"/>
    </location>
</feature>
<sequence>MSGSNFAKGMVYGALETTTHQSSAPLHCGILHACGRASDSHATAPFSASWQGDWESACSQNILECAPLSLEYGEARAQRVLHLQHASHCTGPHCPSVPSHFKQSISQQWLIAALARWAAAGCVQPADSAATGSQQEAHFDNGSSSPPPPPPPQPPLSRSAWASSSAGSSKSVSKPSKAVNDVII</sequence>
<accession>A0A9N7VSI0</accession>
<dbReference type="EMBL" id="CADEAL010004173">
    <property type="protein sequence ID" value="CAB1453521.1"/>
    <property type="molecule type" value="Genomic_DNA"/>
</dbReference>
<protein>
    <submittedName>
        <fullName evidence="2">Uncharacterized protein</fullName>
    </submittedName>
</protein>
<feature type="compositionally biased region" description="Low complexity" evidence="1">
    <location>
        <begin position="156"/>
        <end position="178"/>
    </location>
</feature>
<dbReference type="Proteomes" id="UP001153269">
    <property type="component" value="Unassembled WGS sequence"/>
</dbReference>
<evidence type="ECO:0000313" key="2">
    <source>
        <dbReference type="EMBL" id="CAB1453521.1"/>
    </source>
</evidence>
<keyword evidence="3" id="KW-1185">Reference proteome</keyword>
<gene>
    <name evidence="2" type="ORF">PLEPLA_LOCUS41275</name>
</gene>